<comment type="caution">
    <text evidence="2">The sequence shown here is derived from an EMBL/GenBank/DDBJ whole genome shotgun (WGS) entry which is preliminary data.</text>
</comment>
<dbReference type="Pfam" id="PF02230">
    <property type="entry name" value="Abhydrolase_2"/>
    <property type="match status" value="1"/>
</dbReference>
<sequence>MREEKKVSYQTTNTYQTLNEFTEKTKNVWLVCHGLGHLSSYFLNHFENLNAEENYIVAPQAPSKYYQDKLYKYVGASWITRINTEDEIENVLNYLDAVYKSELEPKLNSRINFVVLGFSQGVSVVTRWLAYRKQICNTLVLHSGSVPKNLNTADFSKIKDLQTFITYGLEDEFLTPNKLKYELEFVQKTFGENIEKIPFEGKHKVSGKAILQIADKFKSST</sequence>
<feature type="domain" description="Phospholipase/carboxylesterase/thioesterase" evidence="1">
    <location>
        <begin position="21"/>
        <end position="216"/>
    </location>
</feature>
<accession>A0A4Q0P6K5</accession>
<dbReference type="AlphaFoldDB" id="A0A4Q0P6K5"/>
<dbReference type="GO" id="GO:0016787">
    <property type="term" value="F:hydrolase activity"/>
    <property type="evidence" value="ECO:0007669"/>
    <property type="project" value="InterPro"/>
</dbReference>
<protein>
    <submittedName>
        <fullName evidence="2">Phospholipase/carboxylesterase</fullName>
    </submittedName>
</protein>
<dbReference type="InterPro" id="IPR029058">
    <property type="entry name" value="AB_hydrolase_fold"/>
</dbReference>
<organism evidence="2 3">
    <name type="scientific">Leeuwenhoekiella polynyae</name>
    <dbReference type="NCBI Taxonomy" id="1550906"/>
    <lineage>
        <taxon>Bacteria</taxon>
        <taxon>Pseudomonadati</taxon>
        <taxon>Bacteroidota</taxon>
        <taxon>Flavobacteriia</taxon>
        <taxon>Flavobacteriales</taxon>
        <taxon>Flavobacteriaceae</taxon>
        <taxon>Leeuwenhoekiella</taxon>
    </lineage>
</organism>
<dbReference type="OrthoDB" id="595091at2"/>
<dbReference type="Gene3D" id="3.40.50.1820">
    <property type="entry name" value="alpha/beta hydrolase"/>
    <property type="match status" value="1"/>
</dbReference>
<evidence type="ECO:0000313" key="3">
    <source>
        <dbReference type="Proteomes" id="UP000289859"/>
    </source>
</evidence>
<evidence type="ECO:0000259" key="1">
    <source>
        <dbReference type="Pfam" id="PF02230"/>
    </source>
</evidence>
<dbReference type="EMBL" id="QOVK01000007">
    <property type="protein sequence ID" value="RXG21858.1"/>
    <property type="molecule type" value="Genomic_DNA"/>
</dbReference>
<keyword evidence="3" id="KW-1185">Reference proteome</keyword>
<dbReference type="RefSeq" id="WP_128765550.1">
    <property type="nucleotide sequence ID" value="NZ_JBHUOO010000010.1"/>
</dbReference>
<dbReference type="Proteomes" id="UP000289859">
    <property type="component" value="Unassembled WGS sequence"/>
</dbReference>
<reference evidence="2 3" key="1">
    <citation type="submission" date="2018-07" db="EMBL/GenBank/DDBJ databases">
        <title>Leeuwenhoekiella genomics.</title>
        <authorList>
            <person name="Tahon G."/>
            <person name="Willems A."/>
        </authorList>
    </citation>
    <scope>NUCLEOTIDE SEQUENCE [LARGE SCALE GENOMIC DNA]</scope>
    <source>
        <strain evidence="2 3">LMG 29608</strain>
    </source>
</reference>
<dbReference type="SUPFAM" id="SSF53474">
    <property type="entry name" value="alpha/beta-Hydrolases"/>
    <property type="match status" value="1"/>
</dbReference>
<dbReference type="InterPro" id="IPR003140">
    <property type="entry name" value="PLipase/COase/thioEstase"/>
</dbReference>
<evidence type="ECO:0000313" key="2">
    <source>
        <dbReference type="EMBL" id="RXG21858.1"/>
    </source>
</evidence>
<gene>
    <name evidence="2" type="ORF">DSM02_2105</name>
</gene>
<proteinExistence type="predicted"/>
<name>A0A4Q0P6K5_9FLAO</name>